<comment type="caution">
    <text evidence="1">The sequence shown here is derived from an EMBL/GenBank/DDBJ whole genome shotgun (WGS) entry which is preliminary data.</text>
</comment>
<organism evidence="1 2">
    <name type="scientific">Mesorhabditis spiculigera</name>
    <dbReference type="NCBI Taxonomy" id="96644"/>
    <lineage>
        <taxon>Eukaryota</taxon>
        <taxon>Metazoa</taxon>
        <taxon>Ecdysozoa</taxon>
        <taxon>Nematoda</taxon>
        <taxon>Chromadorea</taxon>
        <taxon>Rhabditida</taxon>
        <taxon>Rhabditina</taxon>
        <taxon>Rhabditomorpha</taxon>
        <taxon>Rhabditoidea</taxon>
        <taxon>Rhabditidae</taxon>
        <taxon>Mesorhabditinae</taxon>
        <taxon>Mesorhabditis</taxon>
    </lineage>
</organism>
<reference evidence="1" key="1">
    <citation type="submission" date="2023-06" db="EMBL/GenBank/DDBJ databases">
        <authorList>
            <person name="Delattre M."/>
        </authorList>
    </citation>
    <scope>NUCLEOTIDE SEQUENCE</scope>
    <source>
        <strain evidence="1">AF72</strain>
    </source>
</reference>
<evidence type="ECO:0000313" key="2">
    <source>
        <dbReference type="Proteomes" id="UP001177023"/>
    </source>
</evidence>
<keyword evidence="2" id="KW-1185">Reference proteome</keyword>
<name>A0AA36C8J9_9BILA</name>
<proteinExistence type="predicted"/>
<gene>
    <name evidence="1" type="ORF">MSPICULIGERA_LOCUS2524</name>
</gene>
<dbReference type="EMBL" id="CATQJA010000740">
    <property type="protein sequence ID" value="CAJ0563689.1"/>
    <property type="molecule type" value="Genomic_DNA"/>
</dbReference>
<sequence>MKRLAEEAVENSKLISAQNIYADGLSISDTLREKADAFERHFEEYLPLARIYNEKLTDLADQNQALIRQFKKGLAIAESPEKSEEAEVSTRSATTITAGQYPMVLTALRRCSALIVAMSTCTMRPPKMSRRA</sequence>
<evidence type="ECO:0000313" key="1">
    <source>
        <dbReference type="EMBL" id="CAJ0563689.1"/>
    </source>
</evidence>
<protein>
    <submittedName>
        <fullName evidence="1">Uncharacterized protein</fullName>
    </submittedName>
</protein>
<accession>A0AA36C8J9</accession>
<feature type="non-terminal residue" evidence="1">
    <location>
        <position position="132"/>
    </location>
</feature>
<dbReference type="AlphaFoldDB" id="A0AA36C8J9"/>
<dbReference type="Proteomes" id="UP001177023">
    <property type="component" value="Unassembled WGS sequence"/>
</dbReference>